<dbReference type="GeneID" id="81621038"/>
<keyword evidence="1" id="KW-0175">Coiled coil</keyword>
<reference evidence="2" key="2">
    <citation type="journal article" date="2023" name="IMA Fungus">
        <title>Comparative genomic study of the Penicillium genus elucidates a diverse pangenome and 15 lateral gene transfer events.</title>
        <authorList>
            <person name="Petersen C."/>
            <person name="Sorensen T."/>
            <person name="Nielsen M.R."/>
            <person name="Sondergaard T.E."/>
            <person name="Sorensen J.L."/>
            <person name="Fitzpatrick D.A."/>
            <person name="Frisvad J.C."/>
            <person name="Nielsen K.L."/>
        </authorList>
    </citation>
    <scope>NUCLEOTIDE SEQUENCE</scope>
    <source>
        <strain evidence="2">IBT 30728</strain>
    </source>
</reference>
<evidence type="ECO:0008006" key="4">
    <source>
        <dbReference type="Google" id="ProtNLM"/>
    </source>
</evidence>
<dbReference type="AlphaFoldDB" id="A0A9W9XPM9"/>
<evidence type="ECO:0000313" key="2">
    <source>
        <dbReference type="EMBL" id="KAJ5496069.1"/>
    </source>
</evidence>
<comment type="caution">
    <text evidence="2">The sequence shown here is derived from an EMBL/GenBank/DDBJ whole genome shotgun (WGS) entry which is preliminary data.</text>
</comment>
<feature type="coiled-coil region" evidence="1">
    <location>
        <begin position="255"/>
        <end position="282"/>
    </location>
</feature>
<name>A0A9W9XPM9_9EURO</name>
<dbReference type="Proteomes" id="UP001148312">
    <property type="component" value="Unassembled WGS sequence"/>
</dbReference>
<dbReference type="RefSeq" id="XP_056795082.1">
    <property type="nucleotide sequence ID" value="XM_056930789.1"/>
</dbReference>
<accession>A0A9W9XPM9</accession>
<reference evidence="2" key="1">
    <citation type="submission" date="2022-12" db="EMBL/GenBank/DDBJ databases">
        <authorList>
            <person name="Petersen C."/>
        </authorList>
    </citation>
    <scope>NUCLEOTIDE SEQUENCE</scope>
    <source>
        <strain evidence="2">IBT 30728</strain>
    </source>
</reference>
<dbReference type="SUPFAM" id="SSF54637">
    <property type="entry name" value="Thioesterase/thiol ester dehydrase-isomerase"/>
    <property type="match status" value="1"/>
</dbReference>
<dbReference type="EMBL" id="JAPWDQ010000001">
    <property type="protein sequence ID" value="KAJ5496069.1"/>
    <property type="molecule type" value="Genomic_DNA"/>
</dbReference>
<dbReference type="Pfam" id="PF13279">
    <property type="entry name" value="4HBT_2"/>
    <property type="match status" value="1"/>
</dbReference>
<organism evidence="2 3">
    <name type="scientific">Penicillium diatomitis</name>
    <dbReference type="NCBI Taxonomy" id="2819901"/>
    <lineage>
        <taxon>Eukaryota</taxon>
        <taxon>Fungi</taxon>
        <taxon>Dikarya</taxon>
        <taxon>Ascomycota</taxon>
        <taxon>Pezizomycotina</taxon>
        <taxon>Eurotiomycetes</taxon>
        <taxon>Eurotiomycetidae</taxon>
        <taxon>Eurotiales</taxon>
        <taxon>Aspergillaceae</taxon>
        <taxon>Penicillium</taxon>
    </lineage>
</organism>
<dbReference type="CDD" id="cd00586">
    <property type="entry name" value="4HBT"/>
    <property type="match status" value="1"/>
</dbReference>
<evidence type="ECO:0000256" key="1">
    <source>
        <dbReference type="SAM" id="Coils"/>
    </source>
</evidence>
<proteinExistence type="predicted"/>
<sequence>MIPRSVVGRSLTCPRGRIPFQATRCFSTTSAAGNQRASVQENNTLARPHGIDPRWLTTMKGRIGRCISFGLQPAQVEGAGDILRQLARDWRELIAGSEGFLTDEKRRSLYRHNVVWGEMDVMGHVNNVTYVRYAESARVNWTRNIGLHVDTSNREKWLNLLNSTGIGLILRSIKVDYKFPMTFPDKITVYQKLVHDPNSSPSSQSAFQLQVMILSEARQRPAARCYEDIVTYDYRRNQKTPELPPFILDQFKAIWRLQEQAKKEWQEKIADLENQVRTLELESWDCKDAVEDTGSA</sequence>
<dbReference type="PANTHER" id="PTHR31793:SF39">
    <property type="entry name" value="THIOESTERASE_THIOL ESTER DEHYDRASE-ISOMERASE"/>
    <property type="match status" value="1"/>
</dbReference>
<dbReference type="InterPro" id="IPR029069">
    <property type="entry name" value="HotDog_dom_sf"/>
</dbReference>
<gene>
    <name evidence="2" type="ORF">N7539_001185</name>
</gene>
<protein>
    <recommendedName>
        <fullName evidence="4">Thioesterase/thiol ester dehydrase-isomerase</fullName>
    </recommendedName>
</protein>
<dbReference type="Gene3D" id="3.10.129.10">
    <property type="entry name" value="Hotdog Thioesterase"/>
    <property type="match status" value="1"/>
</dbReference>
<dbReference type="PANTHER" id="PTHR31793">
    <property type="entry name" value="4-HYDROXYBENZOYL-COA THIOESTERASE FAMILY MEMBER"/>
    <property type="match status" value="1"/>
</dbReference>
<dbReference type="InterPro" id="IPR050563">
    <property type="entry name" value="4-hydroxybenzoyl-CoA_TE"/>
</dbReference>
<keyword evidence="3" id="KW-1185">Reference proteome</keyword>
<dbReference type="GO" id="GO:0047617">
    <property type="term" value="F:fatty acyl-CoA hydrolase activity"/>
    <property type="evidence" value="ECO:0007669"/>
    <property type="project" value="TreeGrafter"/>
</dbReference>
<evidence type="ECO:0000313" key="3">
    <source>
        <dbReference type="Proteomes" id="UP001148312"/>
    </source>
</evidence>